<sequence length="431" mass="47533">MVKTNNKFQLYDKVFSNKVSIMHSITSHFDVILSGASICMKKTLNFVLSSLLLFSCISQADVKIFVHPGMLSTEADFTRAAQLVSAKTSPAIDSWNILTASHFANANYAPQPQSYVIRGNPSWGKDNYVLLFRDAAAAYQLALRWKISGDTQYADAAARVLDGWSKTLSGVGGTSDRFLTSGIYGYELANAGEILRTYPGWKGLADLQNMMLKVFYPMNHDFLTNHITYGAEGKHYWANWDLANMASMMAIGILTDRDDIYHEALNYAYNGKGNGAFTNAMWHVYPEGLAQVQESGRDQGHTTLDIVLLGVLCQMAWNQGDDLFSYNENLLLKASEYVAKYNLGNDVPWTTYTSADGWVQSTISSSARGNIRPAWTLIYNHYSRIKNLPAVYTGQMMNHVGAEGGGGNYGGNSGGFDQLGFGSLLYNSPAQ</sequence>
<dbReference type="InterPro" id="IPR008929">
    <property type="entry name" value="Chondroitin_lyas"/>
</dbReference>
<dbReference type="RefSeq" id="WP_259825868.1">
    <property type="nucleotide sequence ID" value="NZ_CP103445.1"/>
</dbReference>
<gene>
    <name evidence="4" type="ORF">NYP84_16905</name>
</gene>
<reference evidence="4" key="1">
    <citation type="submission" date="2022-07" db="EMBL/GenBank/DDBJ databases">
        <title>Genetic diversity of Erwinia pyrifoliae.</title>
        <authorList>
            <person name="Park D.S."/>
            <person name="Ham H."/>
        </authorList>
    </citation>
    <scope>NUCLEOTIDE SEQUENCE</scope>
    <source>
        <strain evidence="4">CP201486</strain>
    </source>
</reference>
<feature type="domain" description="Alginate lyase" evidence="3">
    <location>
        <begin position="122"/>
        <end position="346"/>
    </location>
</feature>
<dbReference type="EMBL" id="CP103445">
    <property type="protein sequence ID" value="UWS33242.1"/>
    <property type="molecule type" value="Genomic_DNA"/>
</dbReference>
<dbReference type="SUPFAM" id="SSF48230">
    <property type="entry name" value="Chondroitin AC/alginate lyase"/>
    <property type="match status" value="1"/>
</dbReference>
<keyword evidence="5" id="KW-1185">Reference proteome</keyword>
<keyword evidence="2 4" id="KW-0456">Lyase</keyword>
<name>A0ABY5X7Y4_ERWPY</name>
<dbReference type="Pfam" id="PF05426">
    <property type="entry name" value="Alginate_lyase"/>
    <property type="match status" value="1"/>
</dbReference>
<evidence type="ECO:0000313" key="5">
    <source>
        <dbReference type="Proteomes" id="UP001058553"/>
    </source>
</evidence>
<dbReference type="GO" id="GO:0016829">
    <property type="term" value="F:lyase activity"/>
    <property type="evidence" value="ECO:0007669"/>
    <property type="project" value="UniProtKB-KW"/>
</dbReference>
<keyword evidence="1" id="KW-0732">Signal</keyword>
<dbReference type="InterPro" id="IPR008397">
    <property type="entry name" value="Alginate_lyase_dom"/>
</dbReference>
<dbReference type="Gene3D" id="1.50.10.100">
    <property type="entry name" value="Chondroitin AC/alginate lyase"/>
    <property type="match status" value="1"/>
</dbReference>
<evidence type="ECO:0000313" key="4">
    <source>
        <dbReference type="EMBL" id="UWS33242.1"/>
    </source>
</evidence>
<evidence type="ECO:0000256" key="2">
    <source>
        <dbReference type="ARBA" id="ARBA00023239"/>
    </source>
</evidence>
<dbReference type="Proteomes" id="UP001058553">
    <property type="component" value="Chromosome"/>
</dbReference>
<evidence type="ECO:0000256" key="1">
    <source>
        <dbReference type="ARBA" id="ARBA00022729"/>
    </source>
</evidence>
<organism evidence="4 5">
    <name type="scientific">Erwinia pyrifoliae</name>
    <dbReference type="NCBI Taxonomy" id="79967"/>
    <lineage>
        <taxon>Bacteria</taxon>
        <taxon>Pseudomonadati</taxon>
        <taxon>Pseudomonadota</taxon>
        <taxon>Gammaproteobacteria</taxon>
        <taxon>Enterobacterales</taxon>
        <taxon>Erwiniaceae</taxon>
        <taxon>Erwinia</taxon>
    </lineage>
</organism>
<accession>A0ABY5X7Y4</accession>
<protein>
    <submittedName>
        <fullName evidence="4">Alginate lyase family protein</fullName>
    </submittedName>
</protein>
<evidence type="ECO:0000259" key="3">
    <source>
        <dbReference type="Pfam" id="PF05426"/>
    </source>
</evidence>
<proteinExistence type="predicted"/>